<evidence type="ECO:0000256" key="3">
    <source>
        <dbReference type="ARBA" id="ARBA00023315"/>
    </source>
</evidence>
<sequence>MEVTLHSSKPVKPEYGDRGGPSSYVIPLSVFDKVSYDEYITGLCAFHPPAPANDVLEAGLAKALAEYREWAGRLSWDAGGNRVIVLNDAGARFVEATADAELASSLMQLTTGDKLLSMYPSCHGADELLLAQVTRFRCGSIIIGVSMHHKVADGHAIWTFLFAWGQATRGVAISPVPVHDRTSQFAPRNPPRIEFDHRGNEFKSHSDKSGAHAGDEAVLIHRVHFSRERIMALKSKASEGAARPCTTLQCLAAHLWQCITKARGLDAGATTRMRIAVNGRTRMSGPQVPPGYTGNVVLWAWPMTTTQELVDRSLRDTVELISREVARVDDAYFRSFIDFVSSGVVEKEQLVPTADSLELTLSPDVEVDSLLGLGRQPALLLLARYIFYVYAFHPPAPPNVALEAALARALAAYPEWAGRLVDGPAIVLCDAGVRFVEATADFELGSGAVALLAAGSKVLSLYPSCGGVEELLLVQATRFRCGSLVLGFSMHHKVADGPAMWNFMVAWGQTTRGVAIDPVPVHDRTSLFARRAPPQIRFEHRGVELKPRDEKPRSRGDGIVHAGDEVVVHKVHFSREWIMELKSRVSEGGPRSYSTLQIHGDKHTLMKSICLAKCFPVRATKMGYALRIV</sequence>
<dbReference type="InterPro" id="IPR023213">
    <property type="entry name" value="CAT-like_dom_sf"/>
</dbReference>
<dbReference type="ExpressionAtlas" id="M8BPA4">
    <property type="expression patterns" value="baseline"/>
</dbReference>
<dbReference type="InterPro" id="IPR050317">
    <property type="entry name" value="Plant_Fungal_Acyltransferase"/>
</dbReference>
<accession>M8BPA4</accession>
<dbReference type="Pfam" id="PF02458">
    <property type="entry name" value="Transferase"/>
    <property type="match status" value="2"/>
</dbReference>
<dbReference type="PANTHER" id="PTHR31642:SF343">
    <property type="entry name" value="SPERMIDINE HYDROXYCINNAMOYL TRANSFERASE"/>
    <property type="match status" value="1"/>
</dbReference>
<protein>
    <submittedName>
        <fullName evidence="4">Anthranilate N-benzoyltransferase protein 1</fullName>
    </submittedName>
</protein>
<keyword evidence="3" id="KW-0012">Acyltransferase</keyword>
<evidence type="ECO:0000313" key="4">
    <source>
        <dbReference type="EnsemblPlants" id="EMT23769"/>
    </source>
</evidence>
<dbReference type="PANTHER" id="PTHR31642">
    <property type="entry name" value="TRICHOTHECENE 3-O-ACETYLTRANSFERASE"/>
    <property type="match status" value="1"/>
</dbReference>
<evidence type="ECO:0000256" key="1">
    <source>
        <dbReference type="ARBA" id="ARBA00009861"/>
    </source>
</evidence>
<keyword evidence="2" id="KW-0808">Transferase</keyword>
<organism evidence="4">
    <name type="scientific">Aegilops tauschii</name>
    <name type="common">Tausch's goatgrass</name>
    <name type="synonym">Aegilops squarrosa</name>
    <dbReference type="NCBI Taxonomy" id="37682"/>
    <lineage>
        <taxon>Eukaryota</taxon>
        <taxon>Viridiplantae</taxon>
        <taxon>Streptophyta</taxon>
        <taxon>Embryophyta</taxon>
        <taxon>Tracheophyta</taxon>
        <taxon>Spermatophyta</taxon>
        <taxon>Magnoliopsida</taxon>
        <taxon>Liliopsida</taxon>
        <taxon>Poales</taxon>
        <taxon>Poaceae</taxon>
        <taxon>BOP clade</taxon>
        <taxon>Pooideae</taxon>
        <taxon>Triticodae</taxon>
        <taxon>Triticeae</taxon>
        <taxon>Triticinae</taxon>
        <taxon>Aegilops</taxon>
    </lineage>
</organism>
<comment type="similarity">
    <text evidence="1">Belongs to the plant acyltransferase family.</text>
</comment>
<name>M8BPA4_AEGTA</name>
<dbReference type="Gene3D" id="3.30.559.10">
    <property type="entry name" value="Chloramphenicol acetyltransferase-like domain"/>
    <property type="match status" value="3"/>
</dbReference>
<dbReference type="AlphaFoldDB" id="M8BPA4"/>
<proteinExistence type="inferred from homology"/>
<dbReference type="EnsemblPlants" id="EMT23769">
    <property type="protein sequence ID" value="EMT23769"/>
    <property type="gene ID" value="F775_16268"/>
</dbReference>
<reference evidence="4" key="1">
    <citation type="submission" date="2015-06" db="UniProtKB">
        <authorList>
            <consortium name="EnsemblPlants"/>
        </authorList>
    </citation>
    <scope>IDENTIFICATION</scope>
</reference>
<dbReference type="GO" id="GO:0016747">
    <property type="term" value="F:acyltransferase activity, transferring groups other than amino-acyl groups"/>
    <property type="evidence" value="ECO:0007669"/>
    <property type="project" value="UniProtKB-ARBA"/>
</dbReference>
<evidence type="ECO:0000256" key="2">
    <source>
        <dbReference type="ARBA" id="ARBA00022679"/>
    </source>
</evidence>